<reference evidence="2 3" key="2">
    <citation type="journal article" date="2008" name="Int. J. Syst. Evol. Microbiol.">
        <title>Methanocella paludicola gen. nov., sp. nov., a methane-producing archaeon, the first isolate of the lineage 'Rice Cluster I', and proposal of the new archaeal order Methanocellales ord. nov.</title>
        <authorList>
            <person name="Sakai S."/>
            <person name="Imachi H."/>
            <person name="Hanada S."/>
            <person name="Ohashi A."/>
            <person name="Harada H."/>
            <person name="Kamagata Y."/>
        </authorList>
    </citation>
    <scope>NUCLEOTIDE SEQUENCE [LARGE SCALE GENOMIC DNA]</scope>
    <source>
        <strain evidence="3">DSM 17711 / JCM 13418 / NBRC 101707 / SANAE</strain>
    </source>
</reference>
<accession>D1YVY1</accession>
<reference evidence="3" key="3">
    <citation type="journal article" date="2011" name="PLoS ONE">
        <title>Genome sequence of a mesophilic hydrogenotrophic methanogen Methanocella paludicola, the first cultivated representative of the order Methanocellales.</title>
        <authorList>
            <person name="Sakai S."/>
            <person name="Takaki Y."/>
            <person name="Shimamura S."/>
            <person name="Sekine M."/>
            <person name="Tajima T."/>
            <person name="Kosugi H."/>
            <person name="Ichikawa N."/>
            <person name="Tasumi E."/>
            <person name="Hiraki A.T."/>
            <person name="Shimizu A."/>
            <person name="Kato Y."/>
            <person name="Nishiko R."/>
            <person name="Mori K."/>
            <person name="Fujita N."/>
            <person name="Imachi H."/>
            <person name="Takai K."/>
        </authorList>
    </citation>
    <scope>NUCLEOTIDE SEQUENCE [LARGE SCALE GENOMIC DNA]</scope>
    <source>
        <strain evidence="3">DSM 17711 / JCM 13418 / NBRC 101707 / SANAE</strain>
    </source>
</reference>
<keyword evidence="3" id="KW-1185">Reference proteome</keyword>
<feature type="compositionally biased region" description="Basic residues" evidence="1">
    <location>
        <begin position="47"/>
        <end position="67"/>
    </location>
</feature>
<evidence type="ECO:0000313" key="2">
    <source>
        <dbReference type="EMBL" id="BAI60603.1"/>
    </source>
</evidence>
<dbReference type="RefSeq" id="WP_012899283.1">
    <property type="nucleotide sequence ID" value="NC_013665.1"/>
</dbReference>
<evidence type="ECO:0000313" key="3">
    <source>
        <dbReference type="Proteomes" id="UP000001882"/>
    </source>
</evidence>
<proteinExistence type="predicted"/>
<dbReference type="KEGG" id="mpd:MCP_0531"/>
<dbReference type="InParanoid" id="D1YVY1"/>
<feature type="region of interest" description="Disordered" evidence="1">
    <location>
        <begin position="1"/>
        <end position="73"/>
    </location>
</feature>
<dbReference type="Proteomes" id="UP000001882">
    <property type="component" value="Chromosome"/>
</dbReference>
<reference evidence="2 3" key="1">
    <citation type="journal article" date="2007" name="Appl. Environ. Microbiol.">
        <title>Isolation of key methanogens for global methane emission from rice paddy fields: a novel isolate affiliated with the clone cluster rice cluster I.</title>
        <authorList>
            <person name="Sakai S."/>
            <person name="Imachi H."/>
            <person name="Sekiguchi Y."/>
            <person name="Ohashi A."/>
            <person name="Harada H."/>
            <person name="Kamagata Y."/>
        </authorList>
    </citation>
    <scope>NUCLEOTIDE SEQUENCE [LARGE SCALE GENOMIC DNA]</scope>
    <source>
        <strain evidence="3">DSM 17711 / JCM 13418 / NBRC 101707 / SANAE</strain>
    </source>
</reference>
<name>D1YVY1_METPS</name>
<organism evidence="2 3">
    <name type="scientific">Methanocella paludicola (strain DSM 17711 / JCM 13418 / NBRC 101707 / SANAE)</name>
    <dbReference type="NCBI Taxonomy" id="304371"/>
    <lineage>
        <taxon>Archaea</taxon>
        <taxon>Methanobacteriati</taxon>
        <taxon>Methanobacteriota</taxon>
        <taxon>Stenosarchaea group</taxon>
        <taxon>Methanomicrobia</taxon>
        <taxon>Methanocellales</taxon>
        <taxon>Methanocellaceae</taxon>
        <taxon>Methanocella</taxon>
    </lineage>
</organism>
<sequence length="73" mass="7717">MPDKDGTGPTGEGPAGRMMGPCSHPKEERELTEGADAGNPEGQGGKPRGRGRGHCGGRQHHGHGRMRRCCEEI</sequence>
<dbReference type="STRING" id="304371.MCP_0531"/>
<evidence type="ECO:0000256" key="1">
    <source>
        <dbReference type="SAM" id="MobiDB-lite"/>
    </source>
</evidence>
<gene>
    <name evidence="2" type="ordered locus">MCP_0531</name>
</gene>
<dbReference type="EMBL" id="AP011532">
    <property type="protein sequence ID" value="BAI60603.1"/>
    <property type="molecule type" value="Genomic_DNA"/>
</dbReference>
<dbReference type="GeneID" id="38937772"/>
<dbReference type="AlphaFoldDB" id="D1YVY1"/>
<protein>
    <submittedName>
        <fullName evidence="2">Uncharacterized protein</fullName>
    </submittedName>
</protein>